<name>A0ABD4T160_9CYAN</name>
<dbReference type="Proteomes" id="UP000031561">
    <property type="component" value="Unassembled WGS sequence"/>
</dbReference>
<gene>
    <name evidence="1" type="ORF">QQ91_0004910</name>
</gene>
<evidence type="ECO:0000313" key="1">
    <source>
        <dbReference type="EMBL" id="MCM1982170.1"/>
    </source>
</evidence>
<dbReference type="SUPFAM" id="SSF53756">
    <property type="entry name" value="UDP-Glycosyltransferase/glycogen phosphorylase"/>
    <property type="match status" value="1"/>
</dbReference>
<keyword evidence="2" id="KW-1185">Reference proteome</keyword>
<dbReference type="Pfam" id="PF13692">
    <property type="entry name" value="Glyco_trans_1_4"/>
    <property type="match status" value="1"/>
</dbReference>
<evidence type="ECO:0000313" key="2">
    <source>
        <dbReference type="Proteomes" id="UP000031561"/>
    </source>
</evidence>
<comment type="caution">
    <text evidence="1">The sequence shown here is derived from an EMBL/GenBank/DDBJ whole genome shotgun (WGS) entry which is preliminary data.</text>
</comment>
<dbReference type="InterPro" id="IPR050194">
    <property type="entry name" value="Glycosyltransferase_grp1"/>
</dbReference>
<protein>
    <submittedName>
        <fullName evidence="1">Glycosyltransferase</fullName>
        <ecNumber evidence="1">2.4.-.-</ecNumber>
    </submittedName>
</protein>
<reference evidence="1 2" key="1">
    <citation type="journal article" date="2015" name="Genome Announc.">
        <title>Draft Genome Sequence of Filamentous Marine Cyanobacterium Lyngbya confervoides Strain BDU141951.</title>
        <authorList>
            <person name="Chandrababunaidu M.M."/>
            <person name="Sen D."/>
            <person name="Tripathy S."/>
        </authorList>
    </citation>
    <scope>NUCLEOTIDE SEQUENCE [LARGE SCALE GENOMIC DNA]</scope>
    <source>
        <strain evidence="1 2">BDU141951</strain>
    </source>
</reference>
<dbReference type="Gene3D" id="3.40.50.2000">
    <property type="entry name" value="Glycogen Phosphorylase B"/>
    <property type="match status" value="2"/>
</dbReference>
<dbReference type="RefSeq" id="WP_236096074.1">
    <property type="nucleotide sequence ID" value="NZ_JTHE03000034.1"/>
</dbReference>
<dbReference type="EMBL" id="JTHE03000034">
    <property type="protein sequence ID" value="MCM1982170.1"/>
    <property type="molecule type" value="Genomic_DNA"/>
</dbReference>
<keyword evidence="1" id="KW-0328">Glycosyltransferase</keyword>
<dbReference type="AlphaFoldDB" id="A0ABD4T160"/>
<dbReference type="PANTHER" id="PTHR45947">
    <property type="entry name" value="SULFOQUINOVOSYL TRANSFERASE SQD2"/>
    <property type="match status" value="1"/>
</dbReference>
<dbReference type="PANTHER" id="PTHR45947:SF3">
    <property type="entry name" value="SULFOQUINOVOSYL TRANSFERASE SQD2"/>
    <property type="match status" value="1"/>
</dbReference>
<sequence length="424" mass="47993">MTQAVKVDVLIDLDRHNAVGGHVNSWLQFARVAMGLPSGQLSLTLHFLGEGVREEHPGPNVRYVYHPPRFSTRRLPFLRDVPSDTDLAPHNPRLLPYFEATDILHVTHPLFTFGATAQRYCRRSRKPLVCSLHTDAPLYAQLYLEEKIQRSLGGGWLSSLCLHTLKLPDRYRSRLDHQQQRYWQGCQHVWVGQPAEMDLLGQLLPPQQVSYLRRGLDAEIFHPHWADRSFLAHHYQLPQDCFWVLFVGRLDACKQVMTFAQAVKILQDQGVPIHGIAVGKGSAQAEIEALLGPGISCLGTLPQEKLNTIYASCDLFVFPSETEIMGNVVIEARASGLPVLISDQGGSQQHLQASEKLDQVIAGQDPRDWASRIQHLYENPLKRQQMGQLALEYIQRTWPTWETVFREDLLPVWQAIALPPSSPL</sequence>
<proteinExistence type="predicted"/>
<organism evidence="1 2">
    <name type="scientific">Lyngbya confervoides BDU141951</name>
    <dbReference type="NCBI Taxonomy" id="1574623"/>
    <lineage>
        <taxon>Bacteria</taxon>
        <taxon>Bacillati</taxon>
        <taxon>Cyanobacteriota</taxon>
        <taxon>Cyanophyceae</taxon>
        <taxon>Oscillatoriophycideae</taxon>
        <taxon>Oscillatoriales</taxon>
        <taxon>Microcoleaceae</taxon>
        <taxon>Lyngbya</taxon>
    </lineage>
</organism>
<dbReference type="GO" id="GO:0016757">
    <property type="term" value="F:glycosyltransferase activity"/>
    <property type="evidence" value="ECO:0007669"/>
    <property type="project" value="UniProtKB-KW"/>
</dbReference>
<keyword evidence="1" id="KW-0808">Transferase</keyword>
<accession>A0ABD4T160</accession>
<dbReference type="EC" id="2.4.-.-" evidence="1"/>